<dbReference type="Gramene" id="OMO91828">
    <property type="protein sequence ID" value="OMO91828"/>
    <property type="gene ID" value="CCACVL1_07016"/>
</dbReference>
<feature type="domain" description="RRM" evidence="3">
    <location>
        <begin position="36"/>
        <end position="114"/>
    </location>
</feature>
<reference evidence="4 5" key="1">
    <citation type="submission" date="2013-09" db="EMBL/GenBank/DDBJ databases">
        <title>Corchorus capsularis genome sequencing.</title>
        <authorList>
            <person name="Alam M."/>
            <person name="Haque M.S."/>
            <person name="Islam M.S."/>
            <person name="Emdad E.M."/>
            <person name="Islam M.M."/>
            <person name="Ahmed B."/>
            <person name="Halim A."/>
            <person name="Hossen Q.M.M."/>
            <person name="Hossain M.Z."/>
            <person name="Ahmed R."/>
            <person name="Khan M.M."/>
            <person name="Islam R."/>
            <person name="Rashid M.M."/>
            <person name="Khan S.A."/>
            <person name="Rahman M.S."/>
            <person name="Alam M."/>
        </authorList>
    </citation>
    <scope>NUCLEOTIDE SEQUENCE [LARGE SCALE GENOMIC DNA]</scope>
    <source>
        <strain evidence="5">cv. CVL-1</strain>
        <tissue evidence="4">Whole seedling</tissue>
    </source>
</reference>
<dbReference type="PANTHER" id="PTHR48027">
    <property type="entry name" value="HETEROGENEOUS NUCLEAR RIBONUCLEOPROTEIN 87F-RELATED"/>
    <property type="match status" value="1"/>
</dbReference>
<name>A0A1R3JAF3_COCAP</name>
<dbReference type="Gene3D" id="3.30.70.330">
    <property type="match status" value="1"/>
</dbReference>
<dbReference type="InterPro" id="IPR052462">
    <property type="entry name" value="SLIRP/GR-RBP-like"/>
</dbReference>
<dbReference type="STRING" id="210143.A0A1R3JAF3"/>
<evidence type="ECO:0000259" key="3">
    <source>
        <dbReference type="PROSITE" id="PS50102"/>
    </source>
</evidence>
<dbReference type="OrthoDB" id="439808at2759"/>
<dbReference type="Pfam" id="PF00076">
    <property type="entry name" value="RRM_1"/>
    <property type="match status" value="1"/>
</dbReference>
<comment type="caution">
    <text evidence="4">The sequence shown here is derived from an EMBL/GenBank/DDBJ whole genome shotgun (WGS) entry which is preliminary data.</text>
</comment>
<evidence type="ECO:0000256" key="1">
    <source>
        <dbReference type="ARBA" id="ARBA00022884"/>
    </source>
</evidence>
<keyword evidence="1 2" id="KW-0694">RNA-binding</keyword>
<dbReference type="SMART" id="SM00360">
    <property type="entry name" value="RRM"/>
    <property type="match status" value="1"/>
</dbReference>
<dbReference type="OMA" id="QNALTEM"/>
<protein>
    <recommendedName>
        <fullName evidence="3">RRM domain-containing protein</fullName>
    </recommendedName>
</protein>
<accession>A0A1R3JAF3</accession>
<dbReference type="InterPro" id="IPR000504">
    <property type="entry name" value="RRM_dom"/>
</dbReference>
<dbReference type="GO" id="GO:0003723">
    <property type="term" value="F:RNA binding"/>
    <property type="evidence" value="ECO:0007669"/>
    <property type="project" value="UniProtKB-UniRule"/>
</dbReference>
<keyword evidence="5" id="KW-1185">Reference proteome</keyword>
<dbReference type="InterPro" id="IPR012677">
    <property type="entry name" value="Nucleotide-bd_a/b_plait_sf"/>
</dbReference>
<evidence type="ECO:0000256" key="2">
    <source>
        <dbReference type="PROSITE-ProRule" id="PRU00176"/>
    </source>
</evidence>
<sequence>MAAPRLGGSFVKYLYYSSSSYSKNPGQLFFFRGFASTLFVKGLSFSTTEEGLANSFSEFGKVVEAKVMMDKVRNRSKGFGFVSFAEEKEASEALSAMNGKLLDGRVIFVDKVRPRHHRQSFIPPSRQTIRVPSEAADK</sequence>
<dbReference type="InterPro" id="IPR035979">
    <property type="entry name" value="RBD_domain_sf"/>
</dbReference>
<organism evidence="4 5">
    <name type="scientific">Corchorus capsularis</name>
    <name type="common">Jute</name>
    <dbReference type="NCBI Taxonomy" id="210143"/>
    <lineage>
        <taxon>Eukaryota</taxon>
        <taxon>Viridiplantae</taxon>
        <taxon>Streptophyta</taxon>
        <taxon>Embryophyta</taxon>
        <taxon>Tracheophyta</taxon>
        <taxon>Spermatophyta</taxon>
        <taxon>Magnoliopsida</taxon>
        <taxon>eudicotyledons</taxon>
        <taxon>Gunneridae</taxon>
        <taxon>Pentapetalae</taxon>
        <taxon>rosids</taxon>
        <taxon>malvids</taxon>
        <taxon>Malvales</taxon>
        <taxon>Malvaceae</taxon>
        <taxon>Grewioideae</taxon>
        <taxon>Apeibeae</taxon>
        <taxon>Corchorus</taxon>
    </lineage>
</organism>
<dbReference type="PROSITE" id="PS50102">
    <property type="entry name" value="RRM"/>
    <property type="match status" value="1"/>
</dbReference>
<evidence type="ECO:0000313" key="4">
    <source>
        <dbReference type="EMBL" id="OMO91828.1"/>
    </source>
</evidence>
<proteinExistence type="predicted"/>
<dbReference type="EMBL" id="AWWV01008277">
    <property type="protein sequence ID" value="OMO91828.1"/>
    <property type="molecule type" value="Genomic_DNA"/>
</dbReference>
<gene>
    <name evidence="4" type="ORF">CCACVL1_07016</name>
</gene>
<dbReference type="SUPFAM" id="SSF54928">
    <property type="entry name" value="RNA-binding domain, RBD"/>
    <property type="match status" value="1"/>
</dbReference>
<dbReference type="Proteomes" id="UP000188268">
    <property type="component" value="Unassembled WGS sequence"/>
</dbReference>
<evidence type="ECO:0000313" key="5">
    <source>
        <dbReference type="Proteomes" id="UP000188268"/>
    </source>
</evidence>
<dbReference type="AlphaFoldDB" id="A0A1R3JAF3"/>